<dbReference type="EMBL" id="MU620927">
    <property type="protein sequence ID" value="KAI8578623.1"/>
    <property type="molecule type" value="Genomic_DNA"/>
</dbReference>
<reference evidence="3" key="2">
    <citation type="journal article" date="2022" name="Proc. Natl. Acad. Sci. U.S.A.">
        <title>Diploid-dominant life cycles characterize the early evolution of Fungi.</title>
        <authorList>
            <person name="Amses K.R."/>
            <person name="Simmons D.R."/>
            <person name="Longcore J.E."/>
            <person name="Mondo S.J."/>
            <person name="Seto K."/>
            <person name="Jeronimo G.H."/>
            <person name="Bonds A.E."/>
            <person name="Quandt C.A."/>
            <person name="Davis W.J."/>
            <person name="Chang Y."/>
            <person name="Federici B.A."/>
            <person name="Kuo A."/>
            <person name="LaButti K."/>
            <person name="Pangilinan J."/>
            <person name="Andreopoulos W."/>
            <person name="Tritt A."/>
            <person name="Riley R."/>
            <person name="Hundley H."/>
            <person name="Johnson J."/>
            <person name="Lipzen A."/>
            <person name="Barry K."/>
            <person name="Lang B.F."/>
            <person name="Cuomo C.A."/>
            <person name="Buchler N.E."/>
            <person name="Grigoriev I.V."/>
            <person name="Spatafora J.W."/>
            <person name="Stajich J.E."/>
            <person name="James T.Y."/>
        </authorList>
    </citation>
    <scope>NUCLEOTIDE SEQUENCE</scope>
    <source>
        <strain evidence="3">AG</strain>
    </source>
</reference>
<comment type="caution">
    <text evidence="3">The sequence shown here is derived from an EMBL/GenBank/DDBJ whole genome shotgun (WGS) entry which is preliminary data.</text>
</comment>
<dbReference type="PANTHER" id="PTHR47842:SF1">
    <property type="entry name" value="DUF676 DOMAIN-CONTAINING PROTEIN"/>
    <property type="match status" value="1"/>
</dbReference>
<dbReference type="SUPFAM" id="SSF53474">
    <property type="entry name" value="alpha/beta-Hydrolases"/>
    <property type="match status" value="1"/>
</dbReference>
<reference evidence="3" key="1">
    <citation type="submission" date="2021-06" db="EMBL/GenBank/DDBJ databases">
        <authorList>
            <consortium name="DOE Joint Genome Institute"/>
            <person name="Mondo S.J."/>
            <person name="Amses K.R."/>
            <person name="Simmons D.R."/>
            <person name="Longcore J.E."/>
            <person name="Seto K."/>
            <person name="Alves G.H."/>
            <person name="Bonds A.E."/>
            <person name="Quandt C.A."/>
            <person name="Davis W.J."/>
            <person name="Chang Y."/>
            <person name="Letcher P.M."/>
            <person name="Powell M.J."/>
            <person name="Kuo A."/>
            <person name="Labutti K."/>
            <person name="Pangilinan J."/>
            <person name="Andreopoulos W."/>
            <person name="Tritt A."/>
            <person name="Riley R."/>
            <person name="Hundley H."/>
            <person name="Johnson J."/>
            <person name="Lipzen A."/>
            <person name="Barry K."/>
            <person name="Berbee M.L."/>
            <person name="Buchler N.E."/>
            <person name="Grigoriev I.V."/>
            <person name="Spatafora J.W."/>
            <person name="Stajich J.E."/>
            <person name="James T.Y."/>
        </authorList>
    </citation>
    <scope>NUCLEOTIDE SEQUENCE</scope>
    <source>
        <strain evidence="3">AG</strain>
    </source>
</reference>
<dbReference type="Proteomes" id="UP001206595">
    <property type="component" value="Unassembled WGS sequence"/>
</dbReference>
<gene>
    <name evidence="3" type="ORF">K450DRAFT_245746</name>
</gene>
<protein>
    <recommendedName>
        <fullName evidence="2">DUF676 domain-containing protein</fullName>
    </recommendedName>
</protein>
<dbReference type="PANTHER" id="PTHR47842">
    <property type="entry name" value="EXPRESSED PROTEIN"/>
    <property type="match status" value="1"/>
</dbReference>
<evidence type="ECO:0000256" key="1">
    <source>
        <dbReference type="ARBA" id="ARBA00007920"/>
    </source>
</evidence>
<dbReference type="Gene3D" id="3.40.50.1820">
    <property type="entry name" value="alpha/beta hydrolase"/>
    <property type="match status" value="1"/>
</dbReference>
<evidence type="ECO:0000259" key="2">
    <source>
        <dbReference type="Pfam" id="PF05057"/>
    </source>
</evidence>
<name>A0AAD5E6Z6_UMBRA</name>
<keyword evidence="4" id="KW-1185">Reference proteome</keyword>
<dbReference type="Pfam" id="PF05057">
    <property type="entry name" value="DUF676"/>
    <property type="match status" value="1"/>
</dbReference>
<dbReference type="AlphaFoldDB" id="A0AAD5E6Z6"/>
<proteinExistence type="inferred from homology"/>
<dbReference type="RefSeq" id="XP_051443627.1">
    <property type="nucleotide sequence ID" value="XM_051589798.1"/>
</dbReference>
<evidence type="ECO:0000313" key="4">
    <source>
        <dbReference type="Proteomes" id="UP001206595"/>
    </source>
</evidence>
<sequence>MASKKELQDRDQILLVFVHGFRGSEASFQDFPERVRTMLTNSMQMDVDAVIYPSYKTQGNLKQAVDGLSDWLLEETQTREADIRRLGGKGQLLVVLAAHSMGGIVSAEAILRFQPQDIESQTSSYSLSRTKPNIVGLIAFDTPFYSLNHNVVSSPAWDRFQQVNKHVSTGYDIMNALLPATAASATAAAGTKRITETANTTTSKGGWGRFAGVALGVAGAAAVAAAAYTQRERVSGSVSYLLEHLQFVSALANLSECRSRMDKITHVPNLVFRCFYTHLQKPEKPDSPRTFIANPPEDKKEFFEAAEASASDPISAHTGMFDPKTNSNCYALGISTASLITEMVNRFEQWRDSQSE</sequence>
<dbReference type="InterPro" id="IPR029058">
    <property type="entry name" value="AB_hydrolase_fold"/>
</dbReference>
<organism evidence="3 4">
    <name type="scientific">Umbelopsis ramanniana AG</name>
    <dbReference type="NCBI Taxonomy" id="1314678"/>
    <lineage>
        <taxon>Eukaryota</taxon>
        <taxon>Fungi</taxon>
        <taxon>Fungi incertae sedis</taxon>
        <taxon>Mucoromycota</taxon>
        <taxon>Mucoromycotina</taxon>
        <taxon>Umbelopsidomycetes</taxon>
        <taxon>Umbelopsidales</taxon>
        <taxon>Umbelopsidaceae</taxon>
        <taxon>Umbelopsis</taxon>
    </lineage>
</organism>
<accession>A0AAD5E6Z6</accession>
<comment type="similarity">
    <text evidence="1">Belongs to the putative lipase ROG1 family.</text>
</comment>
<dbReference type="GeneID" id="75915143"/>
<dbReference type="InterPro" id="IPR007751">
    <property type="entry name" value="DUF676_lipase-like"/>
</dbReference>
<evidence type="ECO:0000313" key="3">
    <source>
        <dbReference type="EMBL" id="KAI8578623.1"/>
    </source>
</evidence>
<feature type="domain" description="DUF676" evidence="2">
    <location>
        <begin position="13"/>
        <end position="144"/>
    </location>
</feature>